<proteinExistence type="predicted"/>
<dbReference type="Gene3D" id="3.20.80.10">
    <property type="entry name" value="Regulatory factor, effector binding domain"/>
    <property type="match status" value="1"/>
</dbReference>
<keyword evidence="2" id="KW-1133">Transmembrane helix</keyword>
<sequence length="391" mass="43176">MTRLIEILISVAIVTVLFLTVGVLLPDRRHLEESVESNRKLTIVYDTINSLRRFDDWNALVLHDPAIELKLSGPESGVGARMDYESDVEEVGSGSWEIIGNEPNKSVTYALTSNPKGNNPFRGRGKNERTTYTLTPTGRSGRNVMITQTYDVEYGWDLLGRYSGMYVTSNFGQDMKLSLSRLSNMLATVPNHDYSVFGEDDPSKAPQLSQRPAENLLIVRAAVPRENEAVARQMKSNMEWIKKVMDANDLVAAGPVRIITNEFGAETYSFDVAQPVRKKGGADSEDEGNGNAEEGEDQAEATAAAAPAADAVKLDIKVEGPVEAVYSEGSKVAMVPFVGHMANLAKVRDALRAWALTHGYETVDRPYEDWKNGIEKGFTEEGDFNVYWSVK</sequence>
<keyword evidence="4" id="KW-1185">Reference proteome</keyword>
<comment type="caution">
    <text evidence="3">The sequence shown here is derived from an EMBL/GenBank/DDBJ whole genome shotgun (WGS) entry which is preliminary data.</text>
</comment>
<feature type="compositionally biased region" description="Acidic residues" evidence="1">
    <location>
        <begin position="283"/>
        <end position="299"/>
    </location>
</feature>
<dbReference type="Gene3D" id="3.30.530.20">
    <property type="match status" value="1"/>
</dbReference>
<evidence type="ECO:0000313" key="4">
    <source>
        <dbReference type="Proteomes" id="UP001430796"/>
    </source>
</evidence>
<evidence type="ECO:0000256" key="2">
    <source>
        <dbReference type="SAM" id="Phobius"/>
    </source>
</evidence>
<dbReference type="InterPro" id="IPR023393">
    <property type="entry name" value="START-like_dom_sf"/>
</dbReference>
<evidence type="ECO:0000313" key="3">
    <source>
        <dbReference type="EMBL" id="MCF7221109.1"/>
    </source>
</evidence>
<dbReference type="InterPro" id="IPR011256">
    <property type="entry name" value="Reg_factor_effector_dom_sf"/>
</dbReference>
<feature type="transmembrane region" description="Helical" evidence="2">
    <location>
        <begin position="7"/>
        <end position="25"/>
    </location>
</feature>
<keyword evidence="2" id="KW-0472">Membrane</keyword>
<keyword evidence="2" id="KW-0812">Transmembrane</keyword>
<feature type="region of interest" description="Disordered" evidence="1">
    <location>
        <begin position="276"/>
        <end position="304"/>
    </location>
</feature>
<accession>A0ABS9HQ85</accession>
<dbReference type="RefSeq" id="WP_237053457.1">
    <property type="nucleotide sequence ID" value="NZ_JAKJPO010000001.1"/>
</dbReference>
<organism evidence="3 4">
    <name type="scientific">Marilutibacter chinensis</name>
    <dbReference type="NCBI Taxonomy" id="2912247"/>
    <lineage>
        <taxon>Bacteria</taxon>
        <taxon>Pseudomonadati</taxon>
        <taxon>Pseudomonadota</taxon>
        <taxon>Gammaproteobacteria</taxon>
        <taxon>Lysobacterales</taxon>
        <taxon>Lysobacteraceae</taxon>
        <taxon>Marilutibacter</taxon>
    </lineage>
</organism>
<gene>
    <name evidence="3" type="ORF">L3V18_04800</name>
</gene>
<evidence type="ECO:0000256" key="1">
    <source>
        <dbReference type="SAM" id="MobiDB-lite"/>
    </source>
</evidence>
<reference evidence="3" key="2">
    <citation type="submission" date="2022-01" db="EMBL/GenBank/DDBJ databases">
        <authorList>
            <person name="Zhou L.Y."/>
        </authorList>
    </citation>
    <scope>NUCLEOTIDE SEQUENCE</scope>
    <source>
        <strain evidence="3">TLK-CK17</strain>
    </source>
</reference>
<dbReference type="EMBL" id="JAKJPO010000001">
    <property type="protein sequence ID" value="MCF7221109.1"/>
    <property type="molecule type" value="Genomic_DNA"/>
</dbReference>
<dbReference type="Proteomes" id="UP001430796">
    <property type="component" value="Unassembled WGS sequence"/>
</dbReference>
<reference evidence="3" key="1">
    <citation type="submission" date="2022-01" db="EMBL/GenBank/DDBJ databases">
        <title>Lysobacter chinensis sp. nov., a bacterium isolated from cow dung compost.</title>
        <authorList>
            <person name="Liu Y."/>
        </authorList>
    </citation>
    <scope>NUCLEOTIDE SEQUENCE</scope>
    <source>
        <strain evidence="3">TLK-CK17</strain>
    </source>
</reference>
<name>A0ABS9HQ85_9GAMM</name>
<dbReference type="SUPFAM" id="SSF55961">
    <property type="entry name" value="Bet v1-like"/>
    <property type="match status" value="1"/>
</dbReference>
<protein>
    <submittedName>
        <fullName evidence="3">Polyketide cyclase</fullName>
    </submittedName>
</protein>